<evidence type="ECO:0000313" key="6">
    <source>
        <dbReference type="EMBL" id="MCA9755899.1"/>
    </source>
</evidence>
<feature type="region of interest" description="Disordered" evidence="1">
    <location>
        <begin position="40"/>
        <end position="61"/>
    </location>
</feature>
<dbReference type="Pfam" id="PF13768">
    <property type="entry name" value="VWA_3"/>
    <property type="match status" value="1"/>
</dbReference>
<dbReference type="Pfam" id="PF08487">
    <property type="entry name" value="VIT"/>
    <property type="match status" value="1"/>
</dbReference>
<dbReference type="SMART" id="SM00327">
    <property type="entry name" value="VWA"/>
    <property type="match status" value="1"/>
</dbReference>
<keyword evidence="2" id="KW-0812">Transmembrane</keyword>
<evidence type="ECO:0000256" key="3">
    <source>
        <dbReference type="SAM" id="SignalP"/>
    </source>
</evidence>
<evidence type="ECO:0000256" key="2">
    <source>
        <dbReference type="SAM" id="Phobius"/>
    </source>
</evidence>
<protein>
    <submittedName>
        <fullName evidence="6">Marine proteobacterial sortase target protein</fullName>
    </submittedName>
</protein>
<dbReference type="InterPro" id="IPR013694">
    <property type="entry name" value="VIT"/>
</dbReference>
<comment type="caution">
    <text evidence="6">The sequence shown here is derived from an EMBL/GenBank/DDBJ whole genome shotgun (WGS) entry which is preliminary data.</text>
</comment>
<accession>A0A956SE33</accession>
<dbReference type="PROSITE" id="PS51468">
    <property type="entry name" value="VIT"/>
    <property type="match status" value="1"/>
</dbReference>
<evidence type="ECO:0000259" key="5">
    <source>
        <dbReference type="PROSITE" id="PS51468"/>
    </source>
</evidence>
<dbReference type="InterPro" id="IPR002035">
    <property type="entry name" value="VWF_A"/>
</dbReference>
<dbReference type="Gene3D" id="3.40.50.410">
    <property type="entry name" value="von Willebrand factor, type A domain"/>
    <property type="match status" value="1"/>
</dbReference>
<dbReference type="SUPFAM" id="SSF53300">
    <property type="entry name" value="vWA-like"/>
    <property type="match status" value="1"/>
</dbReference>
<feature type="chain" id="PRO_5037902351" evidence="3">
    <location>
        <begin position="31"/>
        <end position="760"/>
    </location>
</feature>
<feature type="signal peptide" evidence="3">
    <location>
        <begin position="1"/>
        <end position="30"/>
    </location>
</feature>
<feature type="domain" description="VIT" evidence="5">
    <location>
        <begin position="83"/>
        <end position="211"/>
    </location>
</feature>
<dbReference type="InterPro" id="IPR022440">
    <property type="entry name" value="CHP03788"/>
</dbReference>
<dbReference type="Proteomes" id="UP000739538">
    <property type="component" value="Unassembled WGS sequence"/>
</dbReference>
<dbReference type="SMART" id="SM00609">
    <property type="entry name" value="VIT"/>
    <property type="match status" value="1"/>
</dbReference>
<reference evidence="6" key="2">
    <citation type="journal article" date="2021" name="Microbiome">
        <title>Successional dynamics and alternative stable states in a saline activated sludge microbial community over 9 years.</title>
        <authorList>
            <person name="Wang Y."/>
            <person name="Ye J."/>
            <person name="Ju F."/>
            <person name="Liu L."/>
            <person name="Boyd J.A."/>
            <person name="Deng Y."/>
            <person name="Parks D.H."/>
            <person name="Jiang X."/>
            <person name="Yin X."/>
            <person name="Woodcroft B.J."/>
            <person name="Tyson G.W."/>
            <person name="Hugenholtz P."/>
            <person name="Polz M.F."/>
            <person name="Zhang T."/>
        </authorList>
    </citation>
    <scope>NUCLEOTIDE SEQUENCE</scope>
    <source>
        <strain evidence="6">HKST-UBA02</strain>
    </source>
</reference>
<keyword evidence="2" id="KW-0472">Membrane</keyword>
<evidence type="ECO:0000259" key="4">
    <source>
        <dbReference type="PROSITE" id="PS50234"/>
    </source>
</evidence>
<sequence length="760" mass="81420">MKTPTIPRFRTWPFATFVLLVALAVSPALPHRTATVAAATAQPPTAAHPAATAPAGTTTAGTAHLAATTRPSTVTVSPNSVGSGELLCRTDDGYTPMPILGMDVSVEVTDVLVRGRLDQVFLNPEPVGIEAIYVFPLPEHAAVDAMEIRVGDRIIRAVVKEREEARRTYEEARDTGRKAALIEEERANLFTTSVANIGPGETVTVHLEYLEEIRPEGDRYSLHFPLTFTPRYTPGGAGNVALPVSAGTTAQVNPLSDPSTVQPPFRPHGDPLAPRAIVGVRLFTPRPFASISSPSHQIVAQSDDGVTTVRTHESSVRADRDFVLEWTVTRDTEPTPSAYIEDIEEDRFLLLTVEPPRAAAAAEIAERMSTETLFVLDVSGSMDGPSIEQARDALVHAVERLGPEDAFNVLWFNDRYGSFAPGFVSATGDEVHRARSWIQHLEATGGTEIHPAFLRALAICKTPPTHDANQQEGRRHADGVDGSTGRQRRIVFLTDGAVSNEEELLADVVAKRGDVRIHVVGIGHAPNRYLMQKLAEEGRGLATSITGEEEVGPKIEEFLERIDRPVLTDLAISGLPSNAEMVPSTLPDLYTDEALQVSVRIPGGARSGNQDHATQLRLTGEVAGTSWHHDVPTLNVEHGSGIGTRWARFRIDDAFGRLRRGADSNEVRAEVLALGLGFHIVTPYTSLVAVEERATAATPSVPAPVANALPAGSTLGSPIGGSLPRGGTNEPLWTLLGWVLMGLGTSLALLAGTSKLGGVR</sequence>
<reference evidence="6" key="1">
    <citation type="submission" date="2020-04" db="EMBL/GenBank/DDBJ databases">
        <authorList>
            <person name="Zhang T."/>
        </authorList>
    </citation>
    <scope>NUCLEOTIDE SEQUENCE</scope>
    <source>
        <strain evidence="6">HKST-UBA02</strain>
    </source>
</reference>
<feature type="transmembrane region" description="Helical" evidence="2">
    <location>
        <begin position="732"/>
        <end position="752"/>
    </location>
</feature>
<feature type="region of interest" description="Disordered" evidence="1">
    <location>
        <begin position="464"/>
        <end position="483"/>
    </location>
</feature>
<dbReference type="AlphaFoldDB" id="A0A956SE33"/>
<gene>
    <name evidence="6" type="ORF">KDA27_08870</name>
</gene>
<dbReference type="PANTHER" id="PTHR45737">
    <property type="entry name" value="VON WILLEBRAND FACTOR A DOMAIN-CONTAINING PROTEIN 5A"/>
    <property type="match status" value="1"/>
</dbReference>
<evidence type="ECO:0000313" key="7">
    <source>
        <dbReference type="Proteomes" id="UP000739538"/>
    </source>
</evidence>
<name>A0A956SE33_UNCEI</name>
<feature type="domain" description="VWFA" evidence="4">
    <location>
        <begin position="371"/>
        <end position="562"/>
    </location>
</feature>
<proteinExistence type="predicted"/>
<dbReference type="NCBIfam" id="TIGR03788">
    <property type="entry name" value="marine_srt_targ"/>
    <property type="match status" value="1"/>
</dbReference>
<keyword evidence="2" id="KW-1133">Transmembrane helix</keyword>
<dbReference type="PANTHER" id="PTHR45737:SF6">
    <property type="entry name" value="VON WILLEBRAND FACTOR A DOMAIN-CONTAINING PROTEIN 5A"/>
    <property type="match status" value="1"/>
</dbReference>
<evidence type="ECO:0000256" key="1">
    <source>
        <dbReference type="SAM" id="MobiDB-lite"/>
    </source>
</evidence>
<dbReference type="PROSITE" id="PS50234">
    <property type="entry name" value="VWFA"/>
    <property type="match status" value="1"/>
</dbReference>
<dbReference type="InterPro" id="IPR036465">
    <property type="entry name" value="vWFA_dom_sf"/>
</dbReference>
<organism evidence="6 7">
    <name type="scientific">Eiseniibacteriota bacterium</name>
    <dbReference type="NCBI Taxonomy" id="2212470"/>
    <lineage>
        <taxon>Bacteria</taxon>
        <taxon>Candidatus Eiseniibacteriota</taxon>
    </lineage>
</organism>
<dbReference type="EMBL" id="JAGQHS010000035">
    <property type="protein sequence ID" value="MCA9755899.1"/>
    <property type="molecule type" value="Genomic_DNA"/>
</dbReference>
<keyword evidence="3" id="KW-0732">Signal</keyword>